<dbReference type="Pfam" id="PF00989">
    <property type="entry name" value="PAS"/>
    <property type="match status" value="1"/>
</dbReference>
<organism evidence="14 15">
    <name type="scientific">Mariprofundus aestuarium</name>
    <dbReference type="NCBI Taxonomy" id="1921086"/>
    <lineage>
        <taxon>Bacteria</taxon>
        <taxon>Pseudomonadati</taxon>
        <taxon>Pseudomonadota</taxon>
        <taxon>Candidatius Mariprofundia</taxon>
        <taxon>Mariprofundales</taxon>
        <taxon>Mariprofundaceae</taxon>
        <taxon>Mariprofundus</taxon>
    </lineage>
</organism>
<dbReference type="Gene3D" id="1.10.287.130">
    <property type="match status" value="1"/>
</dbReference>
<evidence type="ECO:0000259" key="12">
    <source>
        <dbReference type="PROSITE" id="PS50112"/>
    </source>
</evidence>
<dbReference type="InterPro" id="IPR013656">
    <property type="entry name" value="PAS_4"/>
</dbReference>
<dbReference type="Pfam" id="PF00072">
    <property type="entry name" value="Response_reg"/>
    <property type="match status" value="2"/>
</dbReference>
<dbReference type="InterPro" id="IPR003661">
    <property type="entry name" value="HisK_dim/P_dom"/>
</dbReference>
<dbReference type="InterPro" id="IPR036890">
    <property type="entry name" value="HATPase_C_sf"/>
</dbReference>
<dbReference type="RefSeq" id="WP_100277387.1">
    <property type="nucleotide sequence ID" value="NZ_CP018799.1"/>
</dbReference>
<evidence type="ECO:0000256" key="9">
    <source>
        <dbReference type="PROSITE-ProRule" id="PRU00169"/>
    </source>
</evidence>
<dbReference type="InterPro" id="IPR011006">
    <property type="entry name" value="CheY-like_superfamily"/>
</dbReference>
<evidence type="ECO:0000256" key="5">
    <source>
        <dbReference type="ARBA" id="ARBA00022741"/>
    </source>
</evidence>
<feature type="modified residue" description="4-aspartylphosphate" evidence="9">
    <location>
        <position position="860"/>
    </location>
</feature>
<evidence type="ECO:0000256" key="4">
    <source>
        <dbReference type="ARBA" id="ARBA00022679"/>
    </source>
</evidence>
<dbReference type="PROSITE" id="PS50109">
    <property type="entry name" value="HIS_KIN"/>
    <property type="match status" value="1"/>
</dbReference>
<evidence type="ECO:0000256" key="3">
    <source>
        <dbReference type="ARBA" id="ARBA00022553"/>
    </source>
</evidence>
<dbReference type="GO" id="GO:0006355">
    <property type="term" value="P:regulation of DNA-templated transcription"/>
    <property type="evidence" value="ECO:0007669"/>
    <property type="project" value="InterPro"/>
</dbReference>
<dbReference type="SMART" id="SM00448">
    <property type="entry name" value="REC"/>
    <property type="match status" value="2"/>
</dbReference>
<dbReference type="InterPro" id="IPR035965">
    <property type="entry name" value="PAS-like_dom_sf"/>
</dbReference>
<dbReference type="CDD" id="cd00130">
    <property type="entry name" value="PAS"/>
    <property type="match status" value="3"/>
</dbReference>
<evidence type="ECO:0000259" key="10">
    <source>
        <dbReference type="PROSITE" id="PS50109"/>
    </source>
</evidence>
<proteinExistence type="predicted"/>
<feature type="domain" description="PAS" evidence="12">
    <location>
        <begin position="425"/>
        <end position="471"/>
    </location>
</feature>
<keyword evidence="3 9" id="KW-0597">Phosphoprotein</keyword>
<dbReference type="Gene3D" id="3.30.450.20">
    <property type="entry name" value="PAS domain"/>
    <property type="match status" value="3"/>
</dbReference>
<dbReference type="SMART" id="SM00387">
    <property type="entry name" value="HATPase_c"/>
    <property type="match status" value="1"/>
</dbReference>
<dbReference type="PROSITE" id="PS50110">
    <property type="entry name" value="RESPONSE_REGULATORY"/>
    <property type="match status" value="2"/>
</dbReference>
<dbReference type="PANTHER" id="PTHR43065:SF42">
    <property type="entry name" value="TWO-COMPONENT SENSOR PPRA"/>
    <property type="match status" value="1"/>
</dbReference>
<dbReference type="NCBIfam" id="TIGR00229">
    <property type="entry name" value="sensory_box"/>
    <property type="match status" value="3"/>
</dbReference>
<keyword evidence="6" id="KW-0418">Kinase</keyword>
<keyword evidence="8" id="KW-0902">Two-component regulatory system</keyword>
<dbReference type="Proteomes" id="UP000231701">
    <property type="component" value="Chromosome"/>
</dbReference>
<dbReference type="SMART" id="SM00086">
    <property type="entry name" value="PAC"/>
    <property type="match status" value="3"/>
</dbReference>
<keyword evidence="4" id="KW-0808">Transferase</keyword>
<reference evidence="14 15" key="1">
    <citation type="submission" date="2016-12" db="EMBL/GenBank/DDBJ databases">
        <title>Isolation and genomic insights into novel planktonic Zetaproteobacteria from stratified waters of the Chesapeake Bay.</title>
        <authorList>
            <person name="McAllister S.M."/>
            <person name="Kato S."/>
            <person name="Chan C.S."/>
            <person name="Chiu B.K."/>
            <person name="Field E.K."/>
        </authorList>
    </citation>
    <scope>NUCLEOTIDE SEQUENCE [LARGE SCALE GENOMIC DNA]</scope>
    <source>
        <strain evidence="14 15">CP-5</strain>
    </source>
</reference>
<dbReference type="KEGG" id="maes:Ga0123461_1082"/>
<feature type="domain" description="PAC" evidence="13">
    <location>
        <begin position="255"/>
        <end position="308"/>
    </location>
</feature>
<sequence>MDAMNRRVLVIDDMPELHADYRRVLAPSSESSASDSLAADILGNYAPPEAVKRPNFIVDCVSQGEEGLDMVERALAEGSPYAAAFVDVRMPPGWDGIETIRRIWQVDPDIQVTIVTAYSDYSWEHMQKELGATDQLLVLKKPFESIEVQQIAAALTHKWNLMRRVKEQQHELQEKNLALRAEHDFSVGLLNAAQTIVLLLNRDGTIEYINPFMEALSGYTLDEVKGKDWFDTFLPKADHNEIRKLFSEAIEDIQTHGNINPIVASDGHEILIEWYDKTHRNEKGEVIGLLSIGYDVTERKLAEAELLQSKERFRQVVEQASDGIFMADINGQYVDVNSAGCQMLGFERSEIIGKTIVDLIPPEDVHRLLESKEEMIEGAAHTSEWRLKRKDGTFVPVEVSANILPDGQWQGFVRDIRERKRAEARIRKLSQAVEQSGEAVAITDLEGTIEYINPAFTALTGYSEEEAIGQNHRLLKSGDQHGDAYRKMWEVISTGRVWQGKVINRAKSGDLYPAMLTISPIRGEDDNITNYIGIQQGLKEYEELEEQFHQAQKMEAIGTLVGGIAHDFNNTLAGITGNLYLARRKAAEMPEVIRHIDSVEKLSFSAAATIQKLLAFSRKGIVQMQTLSISSFLKEAVKLLRVSLPENIAFKLDVKEVGMLVRGDINQLQQALMNLINNALDAVEAVESPIIEMVLERFHADDSFLQHHKAVEGEYFALIRVRDNGKGISEEHLDHIFEPFFTTKDVDKGTGLGLSMVYGTITSHGGVIDVESEVGSGTELSIYLPLVTAEEDAALPAATDEVVMGQGETILLVDDNGSVLEIGRDILEGLNYHVITAEDGQLAVAKYQSRFQEIDLVILDVVMPHLGGPEALRLIREINPDAKAIYATGYDKLSALGKERAEIDEPVISKPYAVSDMSQVIRQVLEG</sequence>
<dbReference type="Pfam" id="PF08448">
    <property type="entry name" value="PAS_4"/>
    <property type="match status" value="1"/>
</dbReference>
<dbReference type="InterPro" id="IPR003594">
    <property type="entry name" value="HATPase_dom"/>
</dbReference>
<dbReference type="InterPro" id="IPR005467">
    <property type="entry name" value="His_kinase_dom"/>
</dbReference>
<dbReference type="SUPFAM" id="SSF55874">
    <property type="entry name" value="ATPase domain of HSP90 chaperone/DNA topoisomerase II/histidine kinase"/>
    <property type="match status" value="1"/>
</dbReference>
<dbReference type="InterPro" id="IPR001610">
    <property type="entry name" value="PAC"/>
</dbReference>
<dbReference type="GO" id="GO:0005524">
    <property type="term" value="F:ATP binding"/>
    <property type="evidence" value="ECO:0007669"/>
    <property type="project" value="UniProtKB-KW"/>
</dbReference>
<dbReference type="OrthoDB" id="5294959at2"/>
<feature type="domain" description="Response regulatory" evidence="11">
    <location>
        <begin position="809"/>
        <end position="925"/>
    </location>
</feature>
<name>A0A2K8L122_MARES</name>
<comment type="catalytic activity">
    <reaction evidence="1">
        <text>ATP + protein L-histidine = ADP + protein N-phospho-L-histidine.</text>
        <dbReference type="EC" id="2.7.13.3"/>
    </reaction>
</comment>
<feature type="domain" description="Response regulatory" evidence="11">
    <location>
        <begin position="7"/>
        <end position="153"/>
    </location>
</feature>
<dbReference type="Pfam" id="PF13426">
    <property type="entry name" value="PAS_9"/>
    <property type="match status" value="1"/>
</dbReference>
<protein>
    <recommendedName>
        <fullName evidence="2">histidine kinase</fullName>
        <ecNumber evidence="2">2.7.13.3</ecNumber>
    </recommendedName>
</protein>
<evidence type="ECO:0000256" key="1">
    <source>
        <dbReference type="ARBA" id="ARBA00000085"/>
    </source>
</evidence>
<dbReference type="EMBL" id="CP018799">
    <property type="protein sequence ID" value="ATX79501.1"/>
    <property type="molecule type" value="Genomic_DNA"/>
</dbReference>
<feature type="domain" description="PAC" evidence="13">
    <location>
        <begin position="496"/>
        <end position="550"/>
    </location>
</feature>
<gene>
    <name evidence="14" type="ORF">Ga0123461_1082</name>
</gene>
<evidence type="ECO:0000256" key="2">
    <source>
        <dbReference type="ARBA" id="ARBA00012438"/>
    </source>
</evidence>
<dbReference type="InterPro" id="IPR004358">
    <property type="entry name" value="Sig_transdc_His_kin-like_C"/>
</dbReference>
<evidence type="ECO:0000259" key="13">
    <source>
        <dbReference type="PROSITE" id="PS50113"/>
    </source>
</evidence>
<dbReference type="Gene3D" id="3.40.50.2300">
    <property type="match status" value="2"/>
</dbReference>
<dbReference type="InterPro" id="IPR000700">
    <property type="entry name" value="PAS-assoc_C"/>
</dbReference>
<dbReference type="SUPFAM" id="SSF55785">
    <property type="entry name" value="PYP-like sensor domain (PAS domain)"/>
    <property type="match status" value="3"/>
</dbReference>
<dbReference type="InterPro" id="IPR036097">
    <property type="entry name" value="HisK_dim/P_sf"/>
</dbReference>
<evidence type="ECO:0000313" key="15">
    <source>
        <dbReference type="Proteomes" id="UP000231701"/>
    </source>
</evidence>
<evidence type="ECO:0000256" key="7">
    <source>
        <dbReference type="ARBA" id="ARBA00022840"/>
    </source>
</evidence>
<evidence type="ECO:0000256" key="6">
    <source>
        <dbReference type="ARBA" id="ARBA00022777"/>
    </source>
</evidence>
<keyword evidence="15" id="KW-1185">Reference proteome</keyword>
<dbReference type="InterPro" id="IPR001789">
    <property type="entry name" value="Sig_transdc_resp-reg_receiver"/>
</dbReference>
<feature type="domain" description="Histidine kinase" evidence="10">
    <location>
        <begin position="563"/>
        <end position="788"/>
    </location>
</feature>
<feature type="modified residue" description="4-aspartylphosphate" evidence="9">
    <location>
        <position position="87"/>
    </location>
</feature>
<dbReference type="AlphaFoldDB" id="A0A2K8L122"/>
<evidence type="ECO:0000313" key="14">
    <source>
        <dbReference type="EMBL" id="ATX79501.1"/>
    </source>
</evidence>
<dbReference type="PROSITE" id="PS50113">
    <property type="entry name" value="PAC"/>
    <property type="match status" value="3"/>
</dbReference>
<dbReference type="InterPro" id="IPR000014">
    <property type="entry name" value="PAS"/>
</dbReference>
<evidence type="ECO:0000259" key="11">
    <source>
        <dbReference type="PROSITE" id="PS50110"/>
    </source>
</evidence>
<dbReference type="CDD" id="cd00082">
    <property type="entry name" value="HisKA"/>
    <property type="match status" value="1"/>
</dbReference>
<dbReference type="Pfam" id="PF02518">
    <property type="entry name" value="HATPase_c"/>
    <property type="match status" value="1"/>
</dbReference>
<dbReference type="GO" id="GO:0000155">
    <property type="term" value="F:phosphorelay sensor kinase activity"/>
    <property type="evidence" value="ECO:0007669"/>
    <property type="project" value="InterPro"/>
</dbReference>
<feature type="domain" description="PAC" evidence="13">
    <location>
        <begin position="381"/>
        <end position="428"/>
    </location>
</feature>
<dbReference type="PROSITE" id="PS50112">
    <property type="entry name" value="PAS"/>
    <property type="match status" value="3"/>
</dbReference>
<feature type="domain" description="PAS" evidence="12">
    <location>
        <begin position="309"/>
        <end position="379"/>
    </location>
</feature>
<dbReference type="Gene3D" id="3.30.565.10">
    <property type="entry name" value="Histidine kinase-like ATPase, C-terminal domain"/>
    <property type="match status" value="1"/>
</dbReference>
<accession>A0A2K8L122</accession>
<dbReference type="SMART" id="SM00091">
    <property type="entry name" value="PAS"/>
    <property type="match status" value="3"/>
</dbReference>
<dbReference type="SUPFAM" id="SSF52172">
    <property type="entry name" value="CheY-like"/>
    <property type="match status" value="2"/>
</dbReference>
<dbReference type="PRINTS" id="PR00344">
    <property type="entry name" value="BCTRLSENSOR"/>
</dbReference>
<dbReference type="SUPFAM" id="SSF47384">
    <property type="entry name" value="Homodimeric domain of signal transducing histidine kinase"/>
    <property type="match status" value="1"/>
</dbReference>
<dbReference type="InterPro" id="IPR013767">
    <property type="entry name" value="PAS_fold"/>
</dbReference>
<feature type="domain" description="PAS" evidence="12">
    <location>
        <begin position="189"/>
        <end position="253"/>
    </location>
</feature>
<evidence type="ECO:0000256" key="8">
    <source>
        <dbReference type="ARBA" id="ARBA00023012"/>
    </source>
</evidence>
<dbReference type="EC" id="2.7.13.3" evidence="2"/>
<dbReference type="PANTHER" id="PTHR43065">
    <property type="entry name" value="SENSOR HISTIDINE KINASE"/>
    <property type="match status" value="1"/>
</dbReference>
<keyword evidence="5" id="KW-0547">Nucleotide-binding</keyword>
<keyword evidence="7" id="KW-0067">ATP-binding</keyword>